<sequence length="244" mass="27798">MFRPLHWLRVVVLTFTKWVEAIPLKKATGTAIANFIWEHIICRFGIPHKIVMDNGTPFINKDVRAMTKHYRVKHLKSSPYYPQDVLWAYRSSPKTATGFSPFLLVYGTEAIASIEIAIPIPRVIQGTENDVDASMCAELRTCDLEALEEARNQALEKTRRYHLKMVGAYSKIVKERIFAIGQLVLKAADYVRRGLPSPSKFASSWEGPYVIREAYVSGYYKLSKADGTVLVDPVNGKWLKHYYA</sequence>
<organism evidence="3">
    <name type="scientific">Fagus sylvatica</name>
    <name type="common">Beechnut</name>
    <dbReference type="NCBI Taxonomy" id="28930"/>
    <lineage>
        <taxon>Eukaryota</taxon>
        <taxon>Viridiplantae</taxon>
        <taxon>Streptophyta</taxon>
        <taxon>Embryophyta</taxon>
        <taxon>Tracheophyta</taxon>
        <taxon>Spermatophyta</taxon>
        <taxon>Magnoliopsida</taxon>
        <taxon>eudicotyledons</taxon>
        <taxon>Gunneridae</taxon>
        <taxon>Pentapetalae</taxon>
        <taxon>rosids</taxon>
        <taxon>fabids</taxon>
        <taxon>Fagales</taxon>
        <taxon>Fagaceae</taxon>
        <taxon>Fagus</taxon>
    </lineage>
</organism>
<feature type="domain" description="Integrase catalytic" evidence="2">
    <location>
        <begin position="1"/>
        <end position="84"/>
    </location>
</feature>
<dbReference type="GO" id="GO:0015074">
    <property type="term" value="P:DNA integration"/>
    <property type="evidence" value="ECO:0007669"/>
    <property type="project" value="InterPro"/>
</dbReference>
<protein>
    <recommendedName>
        <fullName evidence="2">Integrase catalytic domain-containing protein</fullName>
    </recommendedName>
</protein>
<dbReference type="SUPFAM" id="SSF53098">
    <property type="entry name" value="Ribonuclease H-like"/>
    <property type="match status" value="1"/>
</dbReference>
<name>A0A2N9IW43_FAGSY</name>
<dbReference type="EMBL" id="OIVN01006227">
    <property type="protein sequence ID" value="SPD28363.1"/>
    <property type="molecule type" value="Genomic_DNA"/>
</dbReference>
<dbReference type="PROSITE" id="PS50994">
    <property type="entry name" value="INTEGRASE"/>
    <property type="match status" value="1"/>
</dbReference>
<keyword evidence="1" id="KW-0732">Signal</keyword>
<dbReference type="InterPro" id="IPR036397">
    <property type="entry name" value="RNaseH_sf"/>
</dbReference>
<dbReference type="PANTHER" id="PTHR37984">
    <property type="entry name" value="PROTEIN CBG26694"/>
    <property type="match status" value="1"/>
</dbReference>
<reference evidence="3" key="1">
    <citation type="submission" date="2018-02" db="EMBL/GenBank/DDBJ databases">
        <authorList>
            <person name="Cohen D.B."/>
            <person name="Kent A.D."/>
        </authorList>
    </citation>
    <scope>NUCLEOTIDE SEQUENCE</scope>
</reference>
<dbReference type="PANTHER" id="PTHR37984:SF5">
    <property type="entry name" value="PROTEIN NYNRIN-LIKE"/>
    <property type="match status" value="1"/>
</dbReference>
<feature type="signal peptide" evidence="1">
    <location>
        <begin position="1"/>
        <end position="21"/>
    </location>
</feature>
<accession>A0A2N9IW43</accession>
<dbReference type="InterPro" id="IPR012337">
    <property type="entry name" value="RNaseH-like_sf"/>
</dbReference>
<feature type="chain" id="PRO_5014970892" description="Integrase catalytic domain-containing protein" evidence="1">
    <location>
        <begin position="22"/>
        <end position="244"/>
    </location>
</feature>
<dbReference type="AlphaFoldDB" id="A0A2N9IW43"/>
<gene>
    <name evidence="3" type="ORF">FSB_LOCUS56245</name>
</gene>
<dbReference type="Pfam" id="PF00665">
    <property type="entry name" value="rve"/>
    <property type="match status" value="1"/>
</dbReference>
<evidence type="ECO:0000259" key="2">
    <source>
        <dbReference type="PROSITE" id="PS50994"/>
    </source>
</evidence>
<evidence type="ECO:0000313" key="3">
    <source>
        <dbReference type="EMBL" id="SPD28363.1"/>
    </source>
</evidence>
<dbReference type="InterPro" id="IPR001584">
    <property type="entry name" value="Integrase_cat-core"/>
</dbReference>
<dbReference type="GO" id="GO:0003676">
    <property type="term" value="F:nucleic acid binding"/>
    <property type="evidence" value="ECO:0007669"/>
    <property type="project" value="InterPro"/>
</dbReference>
<dbReference type="Gene3D" id="3.30.420.10">
    <property type="entry name" value="Ribonuclease H-like superfamily/Ribonuclease H"/>
    <property type="match status" value="1"/>
</dbReference>
<dbReference type="InterPro" id="IPR050951">
    <property type="entry name" value="Retrovirus_Pol_polyprotein"/>
</dbReference>
<proteinExistence type="predicted"/>
<evidence type="ECO:0000256" key="1">
    <source>
        <dbReference type="SAM" id="SignalP"/>
    </source>
</evidence>